<reference evidence="5" key="1">
    <citation type="submission" date="2018-06" db="EMBL/GenBank/DDBJ databases">
        <authorList>
            <person name="Zhirakovskaya E."/>
        </authorList>
    </citation>
    <scope>NUCLEOTIDE SEQUENCE</scope>
</reference>
<sequence>MSSMETNEILLIVLLILAAINIAISLINKTGAEVKSKIDGLSSMMSAFGITLERTEKSIKDEFQRSRAEFNDTSKLNRDELTNSLNSFSEQYSKSVKELNELLTNKFTVMTDQQREFNKNTNDENRTNREELSKSLESFEAKFIEMTKELNELLRQKFNDFSERQTEVNKQATESVKEVKLSVENQLKEIREDNKTQLDAMRKTVDEKLQKTLNERLSQSFETVGKQLLSVQQGLGEMKTLATDVGGLKKVLSNVKLRGGIGEVQLEMLLEQILAPEQYEANVKTKKSSSDLVEFAIKFPGGDDSTVWLPIDAKFPKDIYEQLLESYEQGDSEVIKIARKKMETTIKKMAKDISDKYLDPPYTTDFGIMFLPFESIYAEVTRNSELLESLRHDYNITVAGPTNLAVILNGFYMGFKTLAIEKRSSEVWQVLGSVKREFDNFGGMMDKAQKNIQTGLNQLDDVMGVRTRAIQRKLKNVETLTDAASKTPPPELEKTSLTIEGSEK</sequence>
<dbReference type="InterPro" id="IPR003798">
    <property type="entry name" value="DNA_recombination_RmuC"/>
</dbReference>
<keyword evidence="2" id="KW-0233">DNA recombination</keyword>
<evidence type="ECO:0000313" key="5">
    <source>
        <dbReference type="EMBL" id="VAW53331.1"/>
    </source>
</evidence>
<evidence type="ECO:0000256" key="3">
    <source>
        <dbReference type="SAM" id="Coils"/>
    </source>
</evidence>
<dbReference type="AlphaFoldDB" id="A0A3B0WDF8"/>
<feature type="compositionally biased region" description="Polar residues" evidence="4">
    <location>
        <begin position="495"/>
        <end position="504"/>
    </location>
</feature>
<gene>
    <name evidence="5" type="ORF">MNBD_GAMMA05-306</name>
</gene>
<proteinExistence type="predicted"/>
<dbReference type="Pfam" id="PF02646">
    <property type="entry name" value="RmuC"/>
    <property type="match status" value="1"/>
</dbReference>
<feature type="coiled-coil region" evidence="3">
    <location>
        <begin position="122"/>
        <end position="156"/>
    </location>
</feature>
<dbReference type="PANTHER" id="PTHR30563:SF0">
    <property type="entry name" value="DNA RECOMBINATION PROTEIN RMUC"/>
    <property type="match status" value="1"/>
</dbReference>
<accession>A0A3B0WDF8</accession>
<protein>
    <submittedName>
        <fullName evidence="5">DNA recombination protein RmuC</fullName>
    </submittedName>
</protein>
<keyword evidence="1 3" id="KW-0175">Coiled coil</keyword>
<name>A0A3B0WDF8_9ZZZZ</name>
<evidence type="ECO:0000256" key="4">
    <source>
        <dbReference type="SAM" id="MobiDB-lite"/>
    </source>
</evidence>
<feature type="region of interest" description="Disordered" evidence="4">
    <location>
        <begin position="480"/>
        <end position="504"/>
    </location>
</feature>
<evidence type="ECO:0000256" key="1">
    <source>
        <dbReference type="ARBA" id="ARBA00023054"/>
    </source>
</evidence>
<dbReference type="EMBL" id="UOFE01000034">
    <property type="protein sequence ID" value="VAW53331.1"/>
    <property type="molecule type" value="Genomic_DNA"/>
</dbReference>
<evidence type="ECO:0000256" key="2">
    <source>
        <dbReference type="ARBA" id="ARBA00023172"/>
    </source>
</evidence>
<organism evidence="5">
    <name type="scientific">hydrothermal vent metagenome</name>
    <dbReference type="NCBI Taxonomy" id="652676"/>
    <lineage>
        <taxon>unclassified sequences</taxon>
        <taxon>metagenomes</taxon>
        <taxon>ecological metagenomes</taxon>
    </lineage>
</organism>
<dbReference type="GO" id="GO:0006310">
    <property type="term" value="P:DNA recombination"/>
    <property type="evidence" value="ECO:0007669"/>
    <property type="project" value="UniProtKB-KW"/>
</dbReference>
<dbReference type="PANTHER" id="PTHR30563">
    <property type="entry name" value="DNA RECOMBINATION PROTEIN RMUC"/>
    <property type="match status" value="1"/>
</dbReference>